<keyword evidence="1" id="KW-0175">Coiled coil</keyword>
<dbReference type="PANTHER" id="PTHR34121">
    <property type="entry name" value="MYOSIN-11"/>
    <property type="match status" value="1"/>
</dbReference>
<accession>W1PQF3</accession>
<proteinExistence type="predicted"/>
<evidence type="ECO:0000313" key="3">
    <source>
        <dbReference type="EMBL" id="ERN12252.1"/>
    </source>
</evidence>
<dbReference type="KEGG" id="atr:18440465"/>
<dbReference type="OMA" id="LSTWINF"/>
<dbReference type="HOGENOM" id="CLU_018516_0_0_1"/>
<protein>
    <submittedName>
        <fullName evidence="3">Uncharacterized protein</fullName>
    </submittedName>
</protein>
<organism evidence="3 4">
    <name type="scientific">Amborella trichopoda</name>
    <dbReference type="NCBI Taxonomy" id="13333"/>
    <lineage>
        <taxon>Eukaryota</taxon>
        <taxon>Viridiplantae</taxon>
        <taxon>Streptophyta</taxon>
        <taxon>Embryophyta</taxon>
        <taxon>Tracheophyta</taxon>
        <taxon>Spermatophyta</taxon>
        <taxon>Magnoliopsida</taxon>
        <taxon>Amborellales</taxon>
        <taxon>Amborellaceae</taxon>
        <taxon>Amborella</taxon>
    </lineage>
</organism>
<dbReference type="AlphaFoldDB" id="W1PQF3"/>
<dbReference type="EMBL" id="KI392616">
    <property type="protein sequence ID" value="ERN12252.1"/>
    <property type="molecule type" value="Genomic_DNA"/>
</dbReference>
<dbReference type="eggNOG" id="ENOG502QW6M">
    <property type="taxonomic scope" value="Eukaryota"/>
</dbReference>
<gene>
    <name evidence="3" type="ORF">AMTR_s00034p00227920</name>
</gene>
<reference evidence="4" key="1">
    <citation type="journal article" date="2013" name="Science">
        <title>The Amborella genome and the evolution of flowering plants.</title>
        <authorList>
            <consortium name="Amborella Genome Project"/>
        </authorList>
    </citation>
    <scope>NUCLEOTIDE SEQUENCE [LARGE SCALE GENOMIC DNA]</scope>
</reference>
<feature type="coiled-coil region" evidence="1">
    <location>
        <begin position="346"/>
        <end position="398"/>
    </location>
</feature>
<keyword evidence="4" id="KW-1185">Reference proteome</keyword>
<dbReference type="Gramene" id="ERN12252">
    <property type="protein sequence ID" value="ERN12252"/>
    <property type="gene ID" value="AMTR_s00034p00227920"/>
</dbReference>
<sequence length="682" mass="76976">MSWLRSAVSKAVEVGGKNNLTRTVRNYADTVVQHAGQAVAEGAKIFQDRMGARNFKSFKHTVKRLEEVAVSCRGMERIQLLRRWLLALKEIEMASEVSGDNKEKNQESPHVLDDTNLSPRKALLVLYFDSDMVGEPMNFRDVFLHSQAIEGIILSMILEAPSDDEVSLLLEIFGLCFTGGREVHNAILSSIQDLAKAFESYNEEVLVKREELLQFVKGAISGLKLHADIPRIDAEAAALQQKLYAKKESHETQEAASEKTTLATFEALKEALAEVTSCSRLEVLFLKKKVLSSGDSPEIHSQKVDKMKILAESLANSMLKAEKRIADNRHLKEEALNFRVAKANEVSEIEKEMAAEIGELEKQRAELEAALKRINISLAAALVRLNNMREEKEQFDQANKQIVGHLKTKEDDLLRSVASCKTEANVVQTWINFLEDTWHLQSSFTEEKDKLIEDELEKSEKFFVKLVLDYLSAYKEDLCNSIMDIRKCVDELDNLRKRSFSASDVNNENPDAKEAKQIRHLEEGYLNAEAKIITTFSVVDNMREQFYSQQGSSSRRDTSLVQNAFDELEKMRQEFESIPRPTLEIETPSPRVGETTTVFDPKTPKTPKSPQVAKHIEETPPSKAEASADQPAALDPEAELAKLESEFGKLGRDYSAEEISGWEFDELEQELKSGDTTRKDDK</sequence>
<dbReference type="STRING" id="13333.W1PQF3"/>
<dbReference type="PANTHER" id="PTHR34121:SF1">
    <property type="entry name" value="FILAMIN-A-INTERACTING PROTEIN 1"/>
    <property type="match status" value="1"/>
</dbReference>
<dbReference type="OrthoDB" id="2019255at2759"/>
<feature type="region of interest" description="Disordered" evidence="2">
    <location>
        <begin position="580"/>
        <end position="637"/>
    </location>
</feature>
<evidence type="ECO:0000256" key="2">
    <source>
        <dbReference type="SAM" id="MobiDB-lite"/>
    </source>
</evidence>
<dbReference type="Proteomes" id="UP000017836">
    <property type="component" value="Unassembled WGS sequence"/>
</dbReference>
<name>W1PQF3_AMBTC</name>
<evidence type="ECO:0000313" key="4">
    <source>
        <dbReference type="Proteomes" id="UP000017836"/>
    </source>
</evidence>
<evidence type="ECO:0000256" key="1">
    <source>
        <dbReference type="SAM" id="Coils"/>
    </source>
</evidence>